<dbReference type="KEGG" id="kphy:AOZ06_40025"/>
<evidence type="ECO:0000313" key="1">
    <source>
        <dbReference type="EMBL" id="ALG12231.1"/>
    </source>
</evidence>
<dbReference type="STRING" id="860235.AOZ06_40025"/>
<proteinExistence type="predicted"/>
<dbReference type="AlphaFoldDB" id="A0A0N7F4S3"/>
<evidence type="ECO:0008006" key="3">
    <source>
        <dbReference type="Google" id="ProtNLM"/>
    </source>
</evidence>
<keyword evidence="2" id="KW-1185">Reference proteome</keyword>
<reference evidence="1 2" key="1">
    <citation type="submission" date="2015-07" db="EMBL/GenBank/DDBJ databases">
        <title>Genome sequencing of Kibdelosporangium phytohabitans.</title>
        <authorList>
            <person name="Qin S."/>
            <person name="Xing K."/>
        </authorList>
    </citation>
    <scope>NUCLEOTIDE SEQUENCE [LARGE SCALE GENOMIC DNA]</scope>
    <source>
        <strain evidence="1 2">KLBMP1111</strain>
    </source>
</reference>
<dbReference type="Proteomes" id="UP000063699">
    <property type="component" value="Chromosome"/>
</dbReference>
<gene>
    <name evidence="1" type="ORF">AOZ06_40025</name>
</gene>
<accession>A0A0N7F4S3</accession>
<sequence>MRNAELPNGHAGQPLCRRLVMRWPQGGGGVDEMWSRCEAVLSQLDIPSPFHLHDFVTTLARKRGKAIELVAVRLGPGTPCGMLISTDDVEYVYYAANTSTVHADHIALHEIGHLVFGHHASLPAIDESAVRALLPALSPQLIQRVLGRTVYLDEHERQAELFASMVLSRGRDAAAVPAHVDRWRDLLT</sequence>
<protein>
    <recommendedName>
        <fullName evidence="3">IrrE N-terminal-like domain-containing protein</fullName>
    </recommendedName>
</protein>
<organism evidence="1 2">
    <name type="scientific">Kibdelosporangium phytohabitans</name>
    <dbReference type="NCBI Taxonomy" id="860235"/>
    <lineage>
        <taxon>Bacteria</taxon>
        <taxon>Bacillati</taxon>
        <taxon>Actinomycetota</taxon>
        <taxon>Actinomycetes</taxon>
        <taxon>Pseudonocardiales</taxon>
        <taxon>Pseudonocardiaceae</taxon>
        <taxon>Kibdelosporangium</taxon>
    </lineage>
</organism>
<evidence type="ECO:0000313" key="2">
    <source>
        <dbReference type="Proteomes" id="UP000063699"/>
    </source>
</evidence>
<dbReference type="EMBL" id="CP012752">
    <property type="protein sequence ID" value="ALG12231.1"/>
    <property type="molecule type" value="Genomic_DNA"/>
</dbReference>
<name>A0A0N7F4S3_9PSEU</name>